<dbReference type="Pfam" id="PF08240">
    <property type="entry name" value="ADH_N"/>
    <property type="match status" value="1"/>
</dbReference>
<evidence type="ECO:0000313" key="15">
    <source>
        <dbReference type="EMBL" id="GAA5057978.1"/>
    </source>
</evidence>
<dbReference type="EMBL" id="BAABKC010000045">
    <property type="protein sequence ID" value="GAA5057978.1"/>
    <property type="molecule type" value="Genomic_DNA"/>
</dbReference>
<feature type="compositionally biased region" description="Basic and acidic residues" evidence="13">
    <location>
        <begin position="1"/>
        <end position="31"/>
    </location>
</feature>
<comment type="similarity">
    <text evidence="7">Belongs to the zinc-containing alcohol dehydrogenase family. DOIA dehydrogenase subfamily.</text>
</comment>
<comment type="caution">
    <text evidence="15">The sequence shown here is derived from an EMBL/GenBank/DDBJ whole genome shotgun (WGS) entry which is preliminary data.</text>
</comment>
<comment type="cofactor">
    <cofactor evidence="1 12">
        <name>Zn(2+)</name>
        <dbReference type="ChEBI" id="CHEBI:29105"/>
    </cofactor>
</comment>
<evidence type="ECO:0000256" key="10">
    <source>
        <dbReference type="ARBA" id="ARBA00048685"/>
    </source>
</evidence>
<reference evidence="16" key="1">
    <citation type="journal article" date="2019" name="Int. J. Syst. Evol. Microbiol.">
        <title>The Global Catalogue of Microorganisms (GCM) 10K type strain sequencing project: providing services to taxonomists for standard genome sequencing and annotation.</title>
        <authorList>
            <consortium name="The Broad Institute Genomics Platform"/>
            <consortium name="The Broad Institute Genome Sequencing Center for Infectious Disease"/>
            <person name="Wu L."/>
            <person name="Ma J."/>
        </authorList>
    </citation>
    <scope>NUCLEOTIDE SEQUENCE [LARGE SCALE GENOMIC DNA]</scope>
    <source>
        <strain evidence="16">JCM 18410</strain>
    </source>
</reference>
<dbReference type="InterPro" id="IPR002328">
    <property type="entry name" value="ADH_Zn_CS"/>
</dbReference>
<evidence type="ECO:0000256" key="5">
    <source>
        <dbReference type="ARBA" id="ARBA00037678"/>
    </source>
</evidence>
<keyword evidence="2 12" id="KW-0479">Metal-binding</keyword>
<dbReference type="PANTHER" id="PTHR43401">
    <property type="entry name" value="L-THREONINE 3-DEHYDROGENASE"/>
    <property type="match status" value="1"/>
</dbReference>
<dbReference type="InterPro" id="IPR036291">
    <property type="entry name" value="NAD(P)-bd_dom_sf"/>
</dbReference>
<name>A0ABP9KKJ7_9ACTN</name>
<evidence type="ECO:0000313" key="16">
    <source>
        <dbReference type="Proteomes" id="UP001500124"/>
    </source>
</evidence>
<evidence type="ECO:0000256" key="11">
    <source>
        <dbReference type="ARBA" id="ARBA00049085"/>
    </source>
</evidence>
<evidence type="ECO:0000256" key="12">
    <source>
        <dbReference type="RuleBase" id="RU361277"/>
    </source>
</evidence>
<comment type="function">
    <text evidence="5">Catalyzes the oxidation of 2-deoxy-scyllo-inosamine (DOIA) with NAD(+) or NADP(+), forming 3-amino-2,3-dideoxy-scyllo-inosose (amino-DOI).</text>
</comment>
<dbReference type="Pfam" id="PF00107">
    <property type="entry name" value="ADH_zinc_N"/>
    <property type="match status" value="1"/>
</dbReference>
<dbReference type="EC" id="1.1.1.329" evidence="8"/>
<dbReference type="PROSITE" id="PS00059">
    <property type="entry name" value="ADH_ZINC"/>
    <property type="match status" value="1"/>
</dbReference>
<protein>
    <recommendedName>
        <fullName evidence="9">2-deoxy-scyllo-inosamine dehydrogenase</fullName>
        <ecNumber evidence="8">1.1.1.329</ecNumber>
    </recommendedName>
</protein>
<keyword evidence="16" id="KW-1185">Reference proteome</keyword>
<feature type="region of interest" description="Disordered" evidence="13">
    <location>
        <begin position="1"/>
        <end position="44"/>
    </location>
</feature>
<dbReference type="SMART" id="SM00829">
    <property type="entry name" value="PKS_ER"/>
    <property type="match status" value="1"/>
</dbReference>
<dbReference type="Gene3D" id="3.40.50.720">
    <property type="entry name" value="NAD(P)-binding Rossmann-like Domain"/>
    <property type="match status" value="1"/>
</dbReference>
<dbReference type="Gene3D" id="3.90.180.10">
    <property type="entry name" value="Medium-chain alcohol dehydrogenases, catalytic domain"/>
    <property type="match status" value="1"/>
</dbReference>
<comment type="catalytic activity">
    <reaction evidence="10">
        <text>2-deoxy-scyllo-inosamine + NAD(+) = 3-amino-2,3-dideoxy-scyllo-inosose + NADH + H(+)</text>
        <dbReference type="Rhea" id="RHEA:33883"/>
        <dbReference type="ChEBI" id="CHEBI:15378"/>
        <dbReference type="ChEBI" id="CHEBI:57540"/>
        <dbReference type="ChEBI" id="CHEBI:57945"/>
        <dbReference type="ChEBI" id="CHEBI:65002"/>
        <dbReference type="ChEBI" id="CHEBI:65003"/>
        <dbReference type="EC" id="1.1.1.329"/>
    </reaction>
</comment>
<dbReference type="InterPro" id="IPR013149">
    <property type="entry name" value="ADH-like_C"/>
</dbReference>
<evidence type="ECO:0000256" key="13">
    <source>
        <dbReference type="SAM" id="MobiDB-lite"/>
    </source>
</evidence>
<comment type="catalytic activity">
    <reaction evidence="11">
        <text>2-deoxy-scyllo-inosamine + NADP(+) = 3-amino-2,3-dideoxy-scyllo-inosose + NADPH + H(+)</text>
        <dbReference type="Rhea" id="RHEA:33879"/>
        <dbReference type="ChEBI" id="CHEBI:15378"/>
        <dbReference type="ChEBI" id="CHEBI:57783"/>
        <dbReference type="ChEBI" id="CHEBI:58349"/>
        <dbReference type="ChEBI" id="CHEBI:65002"/>
        <dbReference type="ChEBI" id="CHEBI:65003"/>
        <dbReference type="EC" id="1.1.1.329"/>
    </reaction>
</comment>
<evidence type="ECO:0000256" key="1">
    <source>
        <dbReference type="ARBA" id="ARBA00001947"/>
    </source>
</evidence>
<keyword evidence="3 12" id="KW-0862">Zinc</keyword>
<gene>
    <name evidence="15" type="ORF">GCM10023336_32420</name>
</gene>
<dbReference type="InterPro" id="IPR020843">
    <property type="entry name" value="ER"/>
</dbReference>
<feature type="compositionally biased region" description="Low complexity" evidence="13">
    <location>
        <begin position="32"/>
        <end position="44"/>
    </location>
</feature>
<dbReference type="SUPFAM" id="SSF51735">
    <property type="entry name" value="NAD(P)-binding Rossmann-fold domains"/>
    <property type="match status" value="1"/>
</dbReference>
<evidence type="ECO:0000256" key="3">
    <source>
        <dbReference type="ARBA" id="ARBA00022833"/>
    </source>
</evidence>
<evidence type="ECO:0000256" key="7">
    <source>
        <dbReference type="ARBA" id="ARBA00038004"/>
    </source>
</evidence>
<keyword evidence="4" id="KW-0560">Oxidoreductase</keyword>
<dbReference type="InterPro" id="IPR050129">
    <property type="entry name" value="Zn_alcohol_dh"/>
</dbReference>
<dbReference type="InterPro" id="IPR013154">
    <property type="entry name" value="ADH-like_N"/>
</dbReference>
<evidence type="ECO:0000256" key="8">
    <source>
        <dbReference type="ARBA" id="ARBA00039102"/>
    </source>
</evidence>
<organism evidence="15 16">
    <name type="scientific">Streptomyces similanensis</name>
    <dbReference type="NCBI Taxonomy" id="1274988"/>
    <lineage>
        <taxon>Bacteria</taxon>
        <taxon>Bacillati</taxon>
        <taxon>Actinomycetota</taxon>
        <taxon>Actinomycetes</taxon>
        <taxon>Kitasatosporales</taxon>
        <taxon>Streptomycetaceae</taxon>
        <taxon>Streptomyces</taxon>
    </lineage>
</organism>
<dbReference type="Proteomes" id="UP001500124">
    <property type="component" value="Unassembled WGS sequence"/>
</dbReference>
<dbReference type="SUPFAM" id="SSF50129">
    <property type="entry name" value="GroES-like"/>
    <property type="match status" value="1"/>
</dbReference>
<accession>A0ABP9KKJ7</accession>
<evidence type="ECO:0000256" key="9">
    <source>
        <dbReference type="ARBA" id="ARBA00039387"/>
    </source>
</evidence>
<evidence type="ECO:0000256" key="4">
    <source>
        <dbReference type="ARBA" id="ARBA00023002"/>
    </source>
</evidence>
<dbReference type="PANTHER" id="PTHR43401:SF2">
    <property type="entry name" value="L-THREONINE 3-DEHYDROGENASE"/>
    <property type="match status" value="1"/>
</dbReference>
<proteinExistence type="inferred from homology"/>
<dbReference type="InterPro" id="IPR011032">
    <property type="entry name" value="GroES-like_sf"/>
</dbReference>
<sequence length="381" mass="38691">MTAPAGDHDTAAAPAGDHDTAAAPARGHDADSAPAPATDPAAATAAAPALEVVVRAPGVHRVVPHTPRDPGPGEVLVAVHAVGVCGSDREVYQGNRPAEYVRYPLVPGHEWSGVVRAVGAGVRAELVGRKVVGEGFRNCQVCDHCHAGETTLCDAGYEETGFTRPGAMAATLTLPARLLHVLPDGADLTAAALLEPAACVAAAALKANARPGERVAVVGTGTLGMLAVRFLKAVSPAELLVVGVSEERAALARRFGATAFRTVDAELPGGYDVVVEAAGAADSARTAAALCRRGGRLVLTGLPAAGAAGLDPTELVVRQLEVHTVFGAPPHAWAHAVRMFAAGLLDPAALVTHELPLTDFAHALDLVAAGDPKVGKVLLRP</sequence>
<feature type="domain" description="Enoyl reductase (ER)" evidence="14">
    <location>
        <begin position="58"/>
        <end position="379"/>
    </location>
</feature>
<comment type="pathway">
    <text evidence="6">Metabolic intermediate biosynthesis; 2-deoxystreptamine biosynthesis; 2-deoxystreptamine from D-glucose 6-phosphate: step 3/4.</text>
</comment>
<evidence type="ECO:0000256" key="6">
    <source>
        <dbReference type="ARBA" id="ARBA00037908"/>
    </source>
</evidence>
<evidence type="ECO:0000256" key="2">
    <source>
        <dbReference type="ARBA" id="ARBA00022723"/>
    </source>
</evidence>
<evidence type="ECO:0000259" key="14">
    <source>
        <dbReference type="SMART" id="SM00829"/>
    </source>
</evidence>